<dbReference type="HOGENOM" id="CLU_3013240_0_0_6"/>
<name>G7THT1_XANOB</name>
<evidence type="ECO:0000313" key="1">
    <source>
        <dbReference type="EMBL" id="AEQ98066.1"/>
    </source>
</evidence>
<dbReference type="EMBL" id="CP003057">
    <property type="protein sequence ID" value="AEQ98066.1"/>
    <property type="molecule type" value="Genomic_DNA"/>
</dbReference>
<dbReference type="Proteomes" id="UP000008851">
    <property type="component" value="Chromosome"/>
</dbReference>
<protein>
    <submittedName>
        <fullName evidence="1">Uncharacterized protein</fullName>
    </submittedName>
</protein>
<accession>G7THT1</accession>
<proteinExistence type="predicted"/>
<reference evidence="1 2" key="1">
    <citation type="journal article" date="2011" name="J. Bacteriol.">
        <title>Two new complete genome sequences offer insight into host and tissue specificity of plant pathogenic Xanthomonas spp.</title>
        <authorList>
            <person name="Bogdanove A.J."/>
            <person name="Koebnik R."/>
            <person name="Lu H."/>
            <person name="Furutani A."/>
            <person name="Angiuoli S.V."/>
            <person name="Patil P.B."/>
            <person name="Van Sluys M.A."/>
            <person name="Ryan R.P."/>
            <person name="Meyer D.F."/>
            <person name="Han S.W."/>
            <person name="Aparna G."/>
            <person name="Rajaram M."/>
            <person name="Delcher A.L."/>
            <person name="Phillippy A.M."/>
            <person name="Puiu D."/>
            <person name="Schatz M.C."/>
            <person name="Shumway M."/>
            <person name="Sommer D.D."/>
            <person name="Trapnell C."/>
            <person name="Benahmed F."/>
            <person name="Dimitrov G."/>
            <person name="Madupu R."/>
            <person name="Radune D."/>
            <person name="Sullivan S."/>
            <person name="Jha G."/>
            <person name="Ishihara H."/>
            <person name="Lee S.W."/>
            <person name="Pandey A."/>
            <person name="Sharma V."/>
            <person name="Sriariyanun M."/>
            <person name="Szurek B."/>
            <person name="Vera-Cruz C.M."/>
            <person name="Dorman K.S."/>
            <person name="Ronald P.C."/>
            <person name="Verdier V."/>
            <person name="Dow J.M."/>
            <person name="Sonti R.V."/>
            <person name="Tsuge S."/>
            <person name="Brendel V.P."/>
            <person name="Rabinowicz P.D."/>
            <person name="Leach J.E."/>
            <person name="White F.F."/>
            <person name="Salzberg S.L."/>
        </authorList>
    </citation>
    <scope>NUCLEOTIDE SEQUENCE [LARGE SCALE GENOMIC DNA]</scope>
    <source>
        <strain evidence="1 2">BLS256</strain>
    </source>
</reference>
<evidence type="ECO:0000313" key="2">
    <source>
        <dbReference type="Proteomes" id="UP000008851"/>
    </source>
</evidence>
<dbReference type="AlphaFoldDB" id="G7THT1"/>
<dbReference type="KEGG" id="xor:XOC_3978"/>
<organism evidence="1 2">
    <name type="scientific">Xanthomonas oryzae pv. oryzicola (strain BLS256)</name>
    <dbReference type="NCBI Taxonomy" id="383407"/>
    <lineage>
        <taxon>Bacteria</taxon>
        <taxon>Pseudomonadati</taxon>
        <taxon>Pseudomonadota</taxon>
        <taxon>Gammaproteobacteria</taxon>
        <taxon>Lysobacterales</taxon>
        <taxon>Lysobacteraceae</taxon>
        <taxon>Xanthomonas</taxon>
    </lineage>
</organism>
<sequence length="56" mass="6202">MRSVLWIAPLDRIERSRPLWSSPLMRTDRADHPCEKTRSRVVAPSFAAASAAAPVA</sequence>
<gene>
    <name evidence="1" type="ORF">XOC_3978</name>
</gene>